<evidence type="ECO:0000256" key="1">
    <source>
        <dbReference type="ARBA" id="ARBA00004651"/>
    </source>
</evidence>
<feature type="transmembrane region" description="Helical" evidence="6">
    <location>
        <begin position="112"/>
        <end position="131"/>
    </location>
</feature>
<gene>
    <name evidence="7" type="ORF">PQO05_26620</name>
</gene>
<evidence type="ECO:0000313" key="7">
    <source>
        <dbReference type="EMBL" id="WCT12300.1"/>
    </source>
</evidence>
<dbReference type="Proteomes" id="UP001216139">
    <property type="component" value="Chromosome"/>
</dbReference>
<feature type="transmembrane region" description="Helical" evidence="6">
    <location>
        <begin position="38"/>
        <end position="60"/>
    </location>
</feature>
<evidence type="ECO:0000256" key="3">
    <source>
        <dbReference type="ARBA" id="ARBA00022692"/>
    </source>
</evidence>
<feature type="transmembrane region" description="Helical" evidence="6">
    <location>
        <begin position="81"/>
        <end position="106"/>
    </location>
</feature>
<evidence type="ECO:0000313" key="8">
    <source>
        <dbReference type="Proteomes" id="UP001216139"/>
    </source>
</evidence>
<dbReference type="Pfam" id="PF01943">
    <property type="entry name" value="Polysacc_synt"/>
    <property type="match status" value="1"/>
</dbReference>
<keyword evidence="5 6" id="KW-0472">Membrane</keyword>
<accession>A0ABY7T731</accession>
<feature type="transmembrane region" description="Helical" evidence="6">
    <location>
        <begin position="207"/>
        <end position="229"/>
    </location>
</feature>
<keyword evidence="4 6" id="KW-1133">Transmembrane helix</keyword>
<feature type="transmembrane region" description="Helical" evidence="6">
    <location>
        <begin position="249"/>
        <end position="266"/>
    </location>
</feature>
<protein>
    <submittedName>
        <fullName evidence="7">Flippase</fullName>
    </submittedName>
</protein>
<evidence type="ECO:0000256" key="6">
    <source>
        <dbReference type="SAM" id="Phobius"/>
    </source>
</evidence>
<sequence length="478" mass="54165">MAKNYFYNLLLTLANLLFPILSFPYVSRVLGPEGIGRVQFVFSFALYFSIIASMGVPIYGMKEIARYKDDIKGRSKVFSELISIHALTCISLALIYLVVIFTIPYFRLNKNMYLVATLLILLGFTAIEWVFSGMEQFKSIALRSVLFKLIGLGLLYTFIKDRADYRLYLYIMMFSFLGNNILSLFLIRSKIKLTFKDLQLRKHIMPLLFILGTTLAASMYTEMDTVLLGFLSNDKTVGLYTAAVKLSKIAIPFVTSMGVILMPKIAKDFADKNFTQVQDTLNQTFRFLMFFAIPVVFGLALLAPEFISLFSGKEFLPATLSMRILSVLPLIIGLGHMFLFLILVPAGKNREMFLCVLGGLITSLILNVLLTPCFHEVGSSIANIGSEVMVTGLYFYFIKKYFTFKYEWPLVLKSVLSALIFIPVIWLAHYMALPLIYTLIISIVGCALSYIGLQLFIFRNNFVFSLLDFVKAKFSKAE</sequence>
<evidence type="ECO:0000256" key="4">
    <source>
        <dbReference type="ARBA" id="ARBA00022989"/>
    </source>
</evidence>
<feature type="transmembrane region" description="Helical" evidence="6">
    <location>
        <begin position="7"/>
        <end position="26"/>
    </location>
</feature>
<feature type="transmembrane region" description="Helical" evidence="6">
    <location>
        <begin position="327"/>
        <end position="346"/>
    </location>
</feature>
<dbReference type="RefSeq" id="WP_273630559.1">
    <property type="nucleotide sequence ID" value="NZ_CP117167.1"/>
</dbReference>
<feature type="transmembrane region" description="Helical" evidence="6">
    <location>
        <begin position="140"/>
        <end position="159"/>
    </location>
</feature>
<feature type="transmembrane region" description="Helical" evidence="6">
    <location>
        <begin position="165"/>
        <end position="187"/>
    </location>
</feature>
<evidence type="ECO:0000256" key="5">
    <source>
        <dbReference type="ARBA" id="ARBA00023136"/>
    </source>
</evidence>
<organism evidence="7 8">
    <name type="scientific">Mucilaginibacter jinjuensis</name>
    <dbReference type="NCBI Taxonomy" id="1176721"/>
    <lineage>
        <taxon>Bacteria</taxon>
        <taxon>Pseudomonadati</taxon>
        <taxon>Bacteroidota</taxon>
        <taxon>Sphingobacteriia</taxon>
        <taxon>Sphingobacteriales</taxon>
        <taxon>Sphingobacteriaceae</taxon>
        <taxon>Mucilaginibacter</taxon>
    </lineage>
</organism>
<dbReference type="CDD" id="cd13128">
    <property type="entry name" value="MATE_Wzx_like"/>
    <property type="match status" value="1"/>
</dbReference>
<dbReference type="PANTHER" id="PTHR30250">
    <property type="entry name" value="PST FAMILY PREDICTED COLANIC ACID TRANSPORTER"/>
    <property type="match status" value="1"/>
</dbReference>
<keyword evidence="3 6" id="KW-0812">Transmembrane</keyword>
<dbReference type="InterPro" id="IPR002797">
    <property type="entry name" value="Polysacc_synth"/>
</dbReference>
<feature type="transmembrane region" description="Helical" evidence="6">
    <location>
        <begin position="435"/>
        <end position="458"/>
    </location>
</feature>
<dbReference type="EMBL" id="CP117167">
    <property type="protein sequence ID" value="WCT12300.1"/>
    <property type="molecule type" value="Genomic_DNA"/>
</dbReference>
<feature type="transmembrane region" description="Helical" evidence="6">
    <location>
        <begin position="377"/>
        <end position="398"/>
    </location>
</feature>
<dbReference type="InterPro" id="IPR050833">
    <property type="entry name" value="Poly_Biosynth_Transport"/>
</dbReference>
<keyword evidence="8" id="KW-1185">Reference proteome</keyword>
<proteinExistence type="predicted"/>
<evidence type="ECO:0000256" key="2">
    <source>
        <dbReference type="ARBA" id="ARBA00022475"/>
    </source>
</evidence>
<reference evidence="7 8" key="1">
    <citation type="submission" date="2023-02" db="EMBL/GenBank/DDBJ databases">
        <title>Genome sequence of Mucilaginibacter jinjuensis strain KACC 16571.</title>
        <authorList>
            <person name="Kim S."/>
            <person name="Heo J."/>
            <person name="Kwon S.-W."/>
        </authorList>
    </citation>
    <scope>NUCLEOTIDE SEQUENCE [LARGE SCALE GENOMIC DNA]</scope>
    <source>
        <strain evidence="7 8">KACC 16571</strain>
    </source>
</reference>
<keyword evidence="2" id="KW-1003">Cell membrane</keyword>
<feature type="transmembrane region" description="Helical" evidence="6">
    <location>
        <begin position="353"/>
        <end position="371"/>
    </location>
</feature>
<name>A0ABY7T731_9SPHI</name>
<feature type="transmembrane region" description="Helical" evidence="6">
    <location>
        <begin position="287"/>
        <end position="307"/>
    </location>
</feature>
<comment type="subcellular location">
    <subcellularLocation>
        <location evidence="1">Cell membrane</location>
        <topology evidence="1">Multi-pass membrane protein</topology>
    </subcellularLocation>
</comment>
<dbReference type="PANTHER" id="PTHR30250:SF11">
    <property type="entry name" value="O-ANTIGEN TRANSPORTER-RELATED"/>
    <property type="match status" value="1"/>
</dbReference>
<feature type="transmembrane region" description="Helical" evidence="6">
    <location>
        <begin position="410"/>
        <end position="429"/>
    </location>
</feature>